<dbReference type="SUPFAM" id="SSF52283">
    <property type="entry name" value="Formate/glycerate dehydrogenase catalytic domain-like"/>
    <property type="match status" value="1"/>
</dbReference>
<dbReference type="Proteomes" id="UP001595648">
    <property type="component" value="Unassembled WGS sequence"/>
</dbReference>
<sequence length="146" mass="17173">MAELTIGFAHAAYRLRDEFLTRGQSMPSFEVRSVAELEQRVAEADVLVVSGLWRNELAVHAPKLRLIQSISAGTDQSRKIAIENLVRVGEVRLVDQMRQQKRRQRHEAFVFERHKIQDRQDQERASAKHEKVDERTKEIFLRRRRD</sequence>
<dbReference type="Gene3D" id="3.40.50.720">
    <property type="entry name" value="NAD(P)-binding Rossmann-like Domain"/>
    <property type="match status" value="1"/>
</dbReference>
<dbReference type="EMBL" id="JBHRVD010000001">
    <property type="protein sequence ID" value="MFC3321163.1"/>
    <property type="molecule type" value="Genomic_DNA"/>
</dbReference>
<evidence type="ECO:0000313" key="2">
    <source>
        <dbReference type="Proteomes" id="UP001595648"/>
    </source>
</evidence>
<organism evidence="1 2">
    <name type="scientific">Mesorhizobium cantuariense</name>
    <dbReference type="NCBI Taxonomy" id="1300275"/>
    <lineage>
        <taxon>Bacteria</taxon>
        <taxon>Pseudomonadati</taxon>
        <taxon>Pseudomonadota</taxon>
        <taxon>Alphaproteobacteria</taxon>
        <taxon>Hyphomicrobiales</taxon>
        <taxon>Phyllobacteriaceae</taxon>
        <taxon>Mesorhizobium</taxon>
    </lineage>
</organism>
<accession>A0ABV7MI01</accession>
<comment type="caution">
    <text evidence="1">The sequence shown here is derived from an EMBL/GenBank/DDBJ whole genome shotgun (WGS) entry which is preliminary data.</text>
</comment>
<name>A0ABV7MI01_9HYPH</name>
<gene>
    <name evidence="1" type="ORF">ACFOJ9_05115</name>
</gene>
<evidence type="ECO:0008006" key="3">
    <source>
        <dbReference type="Google" id="ProtNLM"/>
    </source>
</evidence>
<proteinExistence type="predicted"/>
<reference evidence="2" key="1">
    <citation type="journal article" date="2019" name="Int. J. Syst. Evol. Microbiol.">
        <title>The Global Catalogue of Microorganisms (GCM) 10K type strain sequencing project: providing services to taxonomists for standard genome sequencing and annotation.</title>
        <authorList>
            <consortium name="The Broad Institute Genomics Platform"/>
            <consortium name="The Broad Institute Genome Sequencing Center for Infectious Disease"/>
            <person name="Wu L."/>
            <person name="Ma J."/>
        </authorList>
    </citation>
    <scope>NUCLEOTIDE SEQUENCE [LARGE SCALE GENOMIC DNA]</scope>
    <source>
        <strain evidence="2">ICMP 19515</strain>
    </source>
</reference>
<protein>
    <recommendedName>
        <fullName evidence="3">D-isomer specific 2-hydroxyacid dehydrogenase catalytic domain-containing protein</fullName>
    </recommendedName>
</protein>
<evidence type="ECO:0000313" key="1">
    <source>
        <dbReference type="EMBL" id="MFC3321163.1"/>
    </source>
</evidence>
<keyword evidence="2" id="KW-1185">Reference proteome</keyword>
<dbReference type="RefSeq" id="WP_378977299.1">
    <property type="nucleotide sequence ID" value="NZ_JBHRVD010000001.1"/>
</dbReference>